<evidence type="ECO:0000313" key="8">
    <source>
        <dbReference type="EMBL" id="KJD34285.1"/>
    </source>
</evidence>
<gene>
    <name evidence="8" type="ORF">PK35_00195</name>
</gene>
<feature type="binding site" evidence="7">
    <location>
        <position position="21"/>
    </location>
    <ligand>
        <name>substrate</name>
    </ligand>
</feature>
<evidence type="ECO:0000256" key="1">
    <source>
        <dbReference type="ARBA" id="ARBA00001946"/>
    </source>
</evidence>
<dbReference type="NCBIfam" id="TIGR01670">
    <property type="entry name" value="KdsC-phosphatas"/>
    <property type="match status" value="1"/>
</dbReference>
<name>A0A0D7W5A6_9FLAO</name>
<dbReference type="GO" id="GO:0008781">
    <property type="term" value="F:N-acylneuraminate cytidylyltransferase activity"/>
    <property type="evidence" value="ECO:0007669"/>
    <property type="project" value="TreeGrafter"/>
</dbReference>
<dbReference type="SFLD" id="SFLDG01138">
    <property type="entry name" value="C1.6.2:_Deoxy-d-mannose-octulo"/>
    <property type="match status" value="1"/>
</dbReference>
<dbReference type="InterPro" id="IPR050793">
    <property type="entry name" value="CMP-NeuNAc_synthase"/>
</dbReference>
<evidence type="ECO:0000256" key="7">
    <source>
        <dbReference type="PIRSR" id="PIRSR006118-2"/>
    </source>
</evidence>
<dbReference type="PANTHER" id="PTHR21485:SF3">
    <property type="entry name" value="N-ACYLNEURAMINATE CYTIDYLYLTRANSFERASE"/>
    <property type="match status" value="1"/>
</dbReference>
<dbReference type="PATRIC" id="fig|1382798.3.peg.40"/>
<dbReference type="PANTHER" id="PTHR21485">
    <property type="entry name" value="HAD SUPERFAMILY MEMBERS CMAS AND KDSC"/>
    <property type="match status" value="1"/>
</dbReference>
<proteinExistence type="inferred from homology"/>
<dbReference type="Pfam" id="PF08282">
    <property type="entry name" value="Hydrolase_3"/>
    <property type="match status" value="1"/>
</dbReference>
<protein>
    <submittedName>
        <fullName evidence="8">3-deoxy-D-manno-octulosonate 8-phosphate phosphatase</fullName>
    </submittedName>
</protein>
<dbReference type="InterPro" id="IPR036412">
    <property type="entry name" value="HAD-like_sf"/>
</dbReference>
<evidence type="ECO:0000256" key="3">
    <source>
        <dbReference type="ARBA" id="ARBA00011881"/>
    </source>
</evidence>
<reference evidence="8 9" key="1">
    <citation type="journal article" date="2015" name="Antonie Van Leeuwenhoek">
        <title>Tamlana nanhaiensis sp. nov., isolated from surface seawater collected from the South China Sea.</title>
        <authorList>
            <person name="Liu X."/>
            <person name="Lai Q."/>
            <person name="Du Y."/>
            <person name="Li G."/>
            <person name="Sun F."/>
            <person name="Shao Z."/>
        </authorList>
    </citation>
    <scope>NUCLEOTIDE SEQUENCE [LARGE SCALE GENOMIC DNA]</scope>
    <source>
        <strain evidence="8 9">FHC16</strain>
    </source>
</reference>
<sequence>MEEKSYKEYLEQITTFIFDVDGVLTNGMVLVTADGDLLRSMNVKDGYAIKTALNQGFNFCIITGGTNQGVKKRLSELGITDIYLNAHNKIDQLNDYLKKNNIKAENVLYMGDDMPDIPVMQVVGLPCCPQDAVPEVKSVSKYISHKKGGKGAARDVIEQVLKVQGKWAGNFSAKND</sequence>
<evidence type="ECO:0000256" key="5">
    <source>
        <dbReference type="ARBA" id="ARBA00022801"/>
    </source>
</evidence>
<dbReference type="OrthoDB" id="9805604at2"/>
<dbReference type="Gene3D" id="3.40.50.1000">
    <property type="entry name" value="HAD superfamily/HAD-like"/>
    <property type="match status" value="1"/>
</dbReference>
<dbReference type="STRING" id="1382798.PK35_00195"/>
<dbReference type="PIRSF" id="PIRSF006118">
    <property type="entry name" value="KDO8-P_Ptase"/>
    <property type="match status" value="1"/>
</dbReference>
<dbReference type="InterPro" id="IPR023214">
    <property type="entry name" value="HAD_sf"/>
</dbReference>
<dbReference type="SFLD" id="SFLDG01136">
    <property type="entry name" value="C1.6:_Phosphoserine_Phosphatas"/>
    <property type="match status" value="1"/>
</dbReference>
<dbReference type="CDD" id="cd01630">
    <property type="entry name" value="HAD_KDO-like"/>
    <property type="match status" value="1"/>
</dbReference>
<organism evidence="8 9">
    <name type="scientific">Neotamlana nanhaiensis</name>
    <dbReference type="NCBI Taxonomy" id="1382798"/>
    <lineage>
        <taxon>Bacteria</taxon>
        <taxon>Pseudomonadati</taxon>
        <taxon>Bacteroidota</taxon>
        <taxon>Flavobacteriia</taxon>
        <taxon>Flavobacteriales</taxon>
        <taxon>Flavobacteriaceae</taxon>
        <taxon>Neotamlana</taxon>
    </lineage>
</organism>
<comment type="caution">
    <text evidence="8">The sequence shown here is derived from an EMBL/GenBank/DDBJ whole genome shotgun (WGS) entry which is preliminary data.</text>
</comment>
<dbReference type="GO" id="GO:0046872">
    <property type="term" value="F:metal ion binding"/>
    <property type="evidence" value="ECO:0007669"/>
    <property type="project" value="UniProtKB-KW"/>
</dbReference>
<evidence type="ECO:0000256" key="2">
    <source>
        <dbReference type="ARBA" id="ARBA00005893"/>
    </source>
</evidence>
<comment type="similarity">
    <text evidence="2">Belongs to the KdsC family.</text>
</comment>
<evidence type="ECO:0000313" key="9">
    <source>
        <dbReference type="Proteomes" id="UP000032361"/>
    </source>
</evidence>
<feature type="binding site" evidence="7">
    <location>
        <position position="112"/>
    </location>
    <ligand>
        <name>Mg(2+)</name>
        <dbReference type="ChEBI" id="CHEBI:18420"/>
    </ligand>
</feature>
<keyword evidence="9" id="KW-1185">Reference proteome</keyword>
<dbReference type="FunFam" id="3.40.50.1000:FF:000029">
    <property type="entry name" value="3-deoxy-D-manno-octulosonate 8-phosphate phosphatase KdsC"/>
    <property type="match status" value="1"/>
</dbReference>
<dbReference type="RefSeq" id="WP_044624666.1">
    <property type="nucleotide sequence ID" value="NZ_JTDV01000001.1"/>
</dbReference>
<dbReference type="InterPro" id="IPR010023">
    <property type="entry name" value="KdsC_fam"/>
</dbReference>
<dbReference type="Proteomes" id="UP000032361">
    <property type="component" value="Unassembled WGS sequence"/>
</dbReference>
<accession>A0A0D7W5A6</accession>
<dbReference type="GO" id="GO:0016788">
    <property type="term" value="F:hydrolase activity, acting on ester bonds"/>
    <property type="evidence" value="ECO:0007669"/>
    <property type="project" value="InterPro"/>
</dbReference>
<keyword evidence="4 7" id="KW-0479">Metal-binding</keyword>
<comment type="subunit">
    <text evidence="3">Homotetramer.</text>
</comment>
<keyword evidence="6 7" id="KW-0460">Magnesium</keyword>
<keyword evidence="5" id="KW-0378">Hydrolase</keyword>
<feature type="binding site" evidence="7">
    <location>
        <position position="19"/>
    </location>
    <ligand>
        <name>Mg(2+)</name>
        <dbReference type="ChEBI" id="CHEBI:18420"/>
    </ligand>
</feature>
<comment type="cofactor">
    <cofactor evidence="1 7">
        <name>Mg(2+)</name>
        <dbReference type="ChEBI" id="CHEBI:18420"/>
    </cofactor>
</comment>
<evidence type="ECO:0000256" key="6">
    <source>
        <dbReference type="ARBA" id="ARBA00022842"/>
    </source>
</evidence>
<dbReference type="SFLD" id="SFLDS00003">
    <property type="entry name" value="Haloacid_Dehalogenase"/>
    <property type="match status" value="1"/>
</dbReference>
<evidence type="ECO:0000256" key="4">
    <source>
        <dbReference type="ARBA" id="ARBA00022723"/>
    </source>
</evidence>
<dbReference type="AlphaFoldDB" id="A0A0D7W5A6"/>
<dbReference type="SUPFAM" id="SSF56784">
    <property type="entry name" value="HAD-like"/>
    <property type="match status" value="1"/>
</dbReference>
<dbReference type="EMBL" id="JTDV01000001">
    <property type="protein sequence ID" value="KJD34285.1"/>
    <property type="molecule type" value="Genomic_DNA"/>
</dbReference>